<feature type="binding site" evidence="4">
    <location>
        <position position="245"/>
    </location>
    <ligand>
        <name>FAD</name>
        <dbReference type="ChEBI" id="CHEBI:57692"/>
    </ligand>
</feature>
<evidence type="ECO:0000259" key="8">
    <source>
        <dbReference type="PROSITE" id="PS51645"/>
    </source>
</evidence>
<dbReference type="AlphaFoldDB" id="A0A7Y6M1K6"/>
<keyword evidence="1 4" id="KW-0285">Flavoprotein</keyword>
<dbReference type="InterPro" id="IPR005101">
    <property type="entry name" value="Cryptochr/Photolyase_FAD-bd"/>
</dbReference>
<dbReference type="SUPFAM" id="SSF52425">
    <property type="entry name" value="Cryptochrome/photolyase, N-terminal domain"/>
    <property type="match status" value="1"/>
</dbReference>
<evidence type="ECO:0000256" key="5">
    <source>
        <dbReference type="PIRSR" id="PIRSR602081-2"/>
    </source>
</evidence>
<dbReference type="PROSITE" id="PS00394">
    <property type="entry name" value="DNA_PHOTOLYASES_1_1"/>
    <property type="match status" value="1"/>
</dbReference>
<dbReference type="Pfam" id="PF00875">
    <property type="entry name" value="DNA_photolyase"/>
    <property type="match status" value="1"/>
</dbReference>
<dbReference type="EMBL" id="JABWGN010000002">
    <property type="protein sequence ID" value="NUW30541.1"/>
    <property type="molecule type" value="Genomic_DNA"/>
</dbReference>
<organism evidence="9 10">
    <name type="scientific">Nonomuraea montanisoli</name>
    <dbReference type="NCBI Taxonomy" id="2741721"/>
    <lineage>
        <taxon>Bacteria</taxon>
        <taxon>Bacillati</taxon>
        <taxon>Actinomycetota</taxon>
        <taxon>Actinomycetes</taxon>
        <taxon>Streptosporangiales</taxon>
        <taxon>Streptosporangiaceae</taxon>
        <taxon>Nonomuraea</taxon>
    </lineage>
</organism>
<feature type="domain" description="Photolyase/cryptochrome alpha/beta" evidence="8">
    <location>
        <begin position="2"/>
        <end position="122"/>
    </location>
</feature>
<keyword evidence="9" id="KW-0456">Lyase</keyword>
<protein>
    <submittedName>
        <fullName evidence="9">Deoxyribodipyrimidine photo-lyase</fullName>
    </submittedName>
</protein>
<comment type="cofactor">
    <cofactor evidence="4">
        <name>FAD</name>
        <dbReference type="ChEBI" id="CHEBI:57692"/>
    </cofactor>
    <text evidence="4">Binds 1 FAD per subunit.</text>
</comment>
<feature type="site" description="Electron transfer via tryptophanyl radical" evidence="5">
    <location>
        <position position="277"/>
    </location>
</feature>
<evidence type="ECO:0000313" key="9">
    <source>
        <dbReference type="EMBL" id="NUW30541.1"/>
    </source>
</evidence>
<feature type="site" description="Electron transfer via tryptophanyl radical" evidence="5">
    <location>
        <position position="330"/>
    </location>
</feature>
<dbReference type="Gene3D" id="3.40.50.620">
    <property type="entry name" value="HUPs"/>
    <property type="match status" value="1"/>
</dbReference>
<proteinExistence type="inferred from homology"/>
<dbReference type="PRINTS" id="PR00147">
    <property type="entry name" value="DNAPHOTLYASE"/>
</dbReference>
<feature type="binding site" evidence="4">
    <location>
        <position position="208"/>
    </location>
    <ligand>
        <name>FAD</name>
        <dbReference type="ChEBI" id="CHEBI:57692"/>
    </ligand>
</feature>
<dbReference type="InterPro" id="IPR002081">
    <property type="entry name" value="Cryptochrome/DNA_photolyase_1"/>
</dbReference>
<accession>A0A7Y6M1K6</accession>
<comment type="caution">
    <text evidence="9">The sequence shown here is derived from an EMBL/GenBank/DDBJ whole genome shotgun (WGS) entry which is preliminary data.</text>
</comment>
<feature type="region of interest" description="Disordered" evidence="7">
    <location>
        <begin position="158"/>
        <end position="193"/>
    </location>
</feature>
<evidence type="ECO:0000256" key="7">
    <source>
        <dbReference type="SAM" id="MobiDB-lite"/>
    </source>
</evidence>
<feature type="site" description="Electron transfer via tryptophanyl radical" evidence="5">
    <location>
        <position position="353"/>
    </location>
</feature>
<evidence type="ECO:0000256" key="4">
    <source>
        <dbReference type="PIRSR" id="PIRSR602081-1"/>
    </source>
</evidence>
<dbReference type="PANTHER" id="PTHR11455">
    <property type="entry name" value="CRYPTOCHROME"/>
    <property type="match status" value="1"/>
</dbReference>
<keyword evidence="10" id="KW-1185">Reference proteome</keyword>
<dbReference type="InterPro" id="IPR036155">
    <property type="entry name" value="Crypto/Photolyase_N_sf"/>
</dbReference>
<gene>
    <name evidence="9" type="ORF">HTZ77_03755</name>
</gene>
<dbReference type="InterPro" id="IPR014729">
    <property type="entry name" value="Rossmann-like_a/b/a_fold"/>
</dbReference>
<dbReference type="Gene3D" id="1.10.579.10">
    <property type="entry name" value="DNA Cyclobutane Dipyrimidine Photolyase, subunit A, domain 3"/>
    <property type="match status" value="1"/>
</dbReference>
<sequence length="422" mass="46641">MDTAIVLFNRDLRIHDHPALAEACARARHVVPLFVLDPAVPAGRRLPFLLDCLRDLRGALRARGGDLVVRRGDAVAETVRLARETGAAVVHATADVSALARDRERRLADGPFAFRTFPGVTVVPPGELLPAGGGDHYRVFTPYWRAWSAARRRAAAEVPGSVTLPPGLDPGDIPDGSPHDAPPDGARGGEGQARARLERWVRDGLAGYAGDRDDMAADRTSRLSPYIRFGCLSPLELAGLPGEEFVRQLCWRDFHHQVTLAFPELNRRDYRPRGRRWRDEADAVAAWKEGATGVPIVDAGMRQLRAEGWMHNRARLITAGYLVKELGVDWRAGAAHFFELLLDGEVADNSGNWQWVAGTGNDTRPNRGFNAIRQANRFDPDGGYVRRYVPELADVPVRFVHEPWRSPVAISGYPRPLRLRAA</sequence>
<dbReference type="SUPFAM" id="SSF48173">
    <property type="entry name" value="Cryptochrome/photolyase FAD-binding domain"/>
    <property type="match status" value="1"/>
</dbReference>
<evidence type="ECO:0000256" key="2">
    <source>
        <dbReference type="ARBA" id="ARBA00022827"/>
    </source>
</evidence>
<dbReference type="Gene3D" id="1.25.40.80">
    <property type="match status" value="1"/>
</dbReference>
<dbReference type="GO" id="GO:0071949">
    <property type="term" value="F:FAD binding"/>
    <property type="evidence" value="ECO:0007669"/>
    <property type="project" value="TreeGrafter"/>
</dbReference>
<dbReference type="GO" id="GO:0006950">
    <property type="term" value="P:response to stress"/>
    <property type="evidence" value="ECO:0007669"/>
    <property type="project" value="UniProtKB-ARBA"/>
</dbReference>
<evidence type="ECO:0000256" key="3">
    <source>
        <dbReference type="ARBA" id="ARBA00022991"/>
    </source>
</evidence>
<name>A0A7Y6M1K6_9ACTN</name>
<evidence type="ECO:0000256" key="6">
    <source>
        <dbReference type="RuleBase" id="RU004182"/>
    </source>
</evidence>
<evidence type="ECO:0000313" key="10">
    <source>
        <dbReference type="Proteomes" id="UP000586042"/>
    </source>
</evidence>
<dbReference type="Proteomes" id="UP000586042">
    <property type="component" value="Unassembled WGS sequence"/>
</dbReference>
<dbReference type="Pfam" id="PF03441">
    <property type="entry name" value="FAD_binding_7"/>
    <property type="match status" value="1"/>
</dbReference>
<evidence type="ECO:0000256" key="1">
    <source>
        <dbReference type="ARBA" id="ARBA00022630"/>
    </source>
</evidence>
<dbReference type="GO" id="GO:0006139">
    <property type="term" value="P:nucleobase-containing compound metabolic process"/>
    <property type="evidence" value="ECO:0007669"/>
    <property type="project" value="UniProtKB-ARBA"/>
</dbReference>
<reference evidence="9 10" key="1">
    <citation type="submission" date="2020-06" db="EMBL/GenBank/DDBJ databases">
        <title>Nonomuraea sp. SMC257, a novel actinomycete isolated from soil.</title>
        <authorList>
            <person name="Chanama M."/>
        </authorList>
    </citation>
    <scope>NUCLEOTIDE SEQUENCE [LARGE SCALE GENOMIC DNA]</scope>
    <source>
        <strain evidence="9 10">SMC257</strain>
    </source>
</reference>
<keyword evidence="2 4" id="KW-0274">FAD</keyword>
<dbReference type="RefSeq" id="WP_175588027.1">
    <property type="nucleotide sequence ID" value="NZ_JABWGN010000002.1"/>
</dbReference>
<dbReference type="InterPro" id="IPR018394">
    <property type="entry name" value="DNA_photolyase_1_CS_C"/>
</dbReference>
<feature type="compositionally biased region" description="Low complexity" evidence="7">
    <location>
        <begin position="165"/>
        <end position="176"/>
    </location>
</feature>
<keyword evidence="3 6" id="KW-0157">Chromophore</keyword>
<dbReference type="GO" id="GO:0009416">
    <property type="term" value="P:response to light stimulus"/>
    <property type="evidence" value="ECO:0007669"/>
    <property type="project" value="TreeGrafter"/>
</dbReference>
<dbReference type="PROSITE" id="PS51645">
    <property type="entry name" value="PHR_CRY_ALPHA_BETA"/>
    <property type="match status" value="1"/>
</dbReference>
<comment type="similarity">
    <text evidence="6">Belongs to the DNA photolyase family.</text>
</comment>
<dbReference type="GO" id="GO:0003904">
    <property type="term" value="F:deoxyribodipyrimidine photo-lyase activity"/>
    <property type="evidence" value="ECO:0007669"/>
    <property type="project" value="TreeGrafter"/>
</dbReference>
<dbReference type="InterPro" id="IPR036134">
    <property type="entry name" value="Crypto/Photolyase_FAD-like_sf"/>
</dbReference>
<dbReference type="PANTHER" id="PTHR11455:SF9">
    <property type="entry name" value="CRYPTOCHROME CIRCADIAN CLOCK 5 ISOFORM X1"/>
    <property type="match status" value="1"/>
</dbReference>
<feature type="binding site" evidence="4">
    <location>
        <begin position="220"/>
        <end position="224"/>
    </location>
    <ligand>
        <name>FAD</name>
        <dbReference type="ChEBI" id="CHEBI:57692"/>
    </ligand>
</feature>
<dbReference type="GO" id="GO:0003677">
    <property type="term" value="F:DNA binding"/>
    <property type="evidence" value="ECO:0007669"/>
    <property type="project" value="TreeGrafter"/>
</dbReference>
<dbReference type="InterPro" id="IPR006050">
    <property type="entry name" value="DNA_photolyase_N"/>
</dbReference>